<dbReference type="Pfam" id="PF03471">
    <property type="entry name" value="CorC_HlyC"/>
    <property type="match status" value="1"/>
</dbReference>
<reference evidence="12" key="1">
    <citation type="submission" date="2018-06" db="EMBL/GenBank/DDBJ databases">
        <authorList>
            <person name="Zhirakovskaya E."/>
        </authorList>
    </citation>
    <scope>NUCLEOTIDE SEQUENCE</scope>
</reference>
<evidence type="ECO:0000256" key="7">
    <source>
        <dbReference type="ARBA" id="ARBA00023122"/>
    </source>
</evidence>
<dbReference type="CDD" id="cd04590">
    <property type="entry name" value="CBS_pair_CorC_HlyC_assoc"/>
    <property type="match status" value="1"/>
</dbReference>
<dbReference type="SMART" id="SM01091">
    <property type="entry name" value="CorC_HlyC"/>
    <property type="match status" value="1"/>
</dbReference>
<feature type="domain" description="CBS" evidence="10">
    <location>
        <begin position="206"/>
        <end position="266"/>
    </location>
</feature>
<dbReference type="PANTHER" id="PTHR22777:SF32">
    <property type="entry name" value="UPF0053 INNER MEMBRANE PROTEIN YFJD"/>
    <property type="match status" value="1"/>
</dbReference>
<dbReference type="FunFam" id="3.10.580.10:FF:000002">
    <property type="entry name" value="Magnesium/cobalt efflux protein CorC"/>
    <property type="match status" value="1"/>
</dbReference>
<dbReference type="GO" id="GO:0050660">
    <property type="term" value="F:flavin adenine dinucleotide binding"/>
    <property type="evidence" value="ECO:0007669"/>
    <property type="project" value="InterPro"/>
</dbReference>
<proteinExistence type="inferred from homology"/>
<evidence type="ECO:0000256" key="8">
    <source>
        <dbReference type="ARBA" id="ARBA00023136"/>
    </source>
</evidence>
<feature type="transmembrane region" description="Helical" evidence="9">
    <location>
        <begin position="6"/>
        <end position="26"/>
    </location>
</feature>
<keyword evidence="7" id="KW-0129">CBS domain</keyword>
<comment type="similarity">
    <text evidence="2">Belongs to the UPF0053 family.</text>
</comment>
<dbReference type="InterPro" id="IPR046342">
    <property type="entry name" value="CBS_dom_sf"/>
</dbReference>
<evidence type="ECO:0000256" key="2">
    <source>
        <dbReference type="ARBA" id="ARBA00006337"/>
    </source>
</evidence>
<dbReference type="InterPro" id="IPR016169">
    <property type="entry name" value="FAD-bd_PCMH_sub2"/>
</dbReference>
<keyword evidence="4 9" id="KW-0812">Transmembrane</keyword>
<dbReference type="Pfam" id="PF00571">
    <property type="entry name" value="CBS"/>
    <property type="match status" value="2"/>
</dbReference>
<feature type="transmembrane region" description="Helical" evidence="9">
    <location>
        <begin position="92"/>
        <end position="112"/>
    </location>
</feature>
<feature type="domain" description="CBS" evidence="10">
    <location>
        <begin position="270"/>
        <end position="327"/>
    </location>
</feature>
<dbReference type="InterPro" id="IPR002550">
    <property type="entry name" value="CNNM"/>
</dbReference>
<evidence type="ECO:0000259" key="10">
    <source>
        <dbReference type="PROSITE" id="PS51371"/>
    </source>
</evidence>
<accession>A0A3B0SYF2</accession>
<evidence type="ECO:0000256" key="3">
    <source>
        <dbReference type="ARBA" id="ARBA00022475"/>
    </source>
</evidence>
<dbReference type="Pfam" id="PF01595">
    <property type="entry name" value="CNNM"/>
    <property type="match status" value="1"/>
</dbReference>
<name>A0A3B0SYF2_9ZZZZ</name>
<evidence type="ECO:0000256" key="6">
    <source>
        <dbReference type="ARBA" id="ARBA00022989"/>
    </source>
</evidence>
<dbReference type="SMART" id="SM00116">
    <property type="entry name" value="CBS"/>
    <property type="match status" value="2"/>
</dbReference>
<dbReference type="PROSITE" id="PS51846">
    <property type="entry name" value="CNNM"/>
    <property type="match status" value="1"/>
</dbReference>
<dbReference type="SUPFAM" id="SSF54631">
    <property type="entry name" value="CBS-domain pair"/>
    <property type="match status" value="1"/>
</dbReference>
<evidence type="ECO:0000259" key="11">
    <source>
        <dbReference type="PROSITE" id="PS51846"/>
    </source>
</evidence>
<keyword evidence="3" id="KW-1003">Cell membrane</keyword>
<evidence type="ECO:0000256" key="5">
    <source>
        <dbReference type="ARBA" id="ARBA00022737"/>
    </source>
</evidence>
<dbReference type="SUPFAM" id="SSF56176">
    <property type="entry name" value="FAD-binding/transporter-associated domain-like"/>
    <property type="match status" value="1"/>
</dbReference>
<dbReference type="AlphaFoldDB" id="A0A3B0SYF2"/>
<keyword evidence="5" id="KW-0677">Repeat</keyword>
<dbReference type="Gene3D" id="3.30.465.10">
    <property type="match status" value="1"/>
</dbReference>
<sequence>MDISSAWPLIGSWIAFFFVAMILAAAEMSLTRVSDVRVEALADDGDSRAKRLVDLLDDLPRVINAVLLAVLLAQIGAATVTGVLAGRWFSSMGVAIASVVLTFLLFIYTEAIPKTYAFRHPTQVALLLAYPMTVLSMALGPVVRGLVWFADLHLPGKGMSVAPTITERELLMLAADAEEEGEITEIDRVLIERAFRLGDRTAEEIMVPRIDIVAIHVNEPLERAVQLATETGHRRLVVYGEDLDEIVGIVSLRDLVRAGGADIPASVGDLSQPALVVPEWKRVVELLREMQLAGTHLAIIIDEFGGTSGIVTIEDIAEELLGVLADEGEVHAPLVRVVTDGRWSVAGSVRVDELTQLIGVDLPEGEWNTVAGMILAVAGEVPDVGDELTIDGTYFRVETVEGNRITRVDVTRLDEPHQ</sequence>
<dbReference type="Gene3D" id="3.10.580.10">
    <property type="entry name" value="CBS-domain"/>
    <property type="match status" value="1"/>
</dbReference>
<dbReference type="InterPro" id="IPR044751">
    <property type="entry name" value="Ion_transp-like_CBS"/>
</dbReference>
<gene>
    <name evidence="12" type="ORF">MNBD_ACTINO01-2521</name>
</gene>
<evidence type="ECO:0000256" key="1">
    <source>
        <dbReference type="ARBA" id="ARBA00004651"/>
    </source>
</evidence>
<evidence type="ECO:0000313" key="12">
    <source>
        <dbReference type="EMBL" id="VAW07242.1"/>
    </source>
</evidence>
<comment type="subcellular location">
    <subcellularLocation>
        <location evidence="1">Cell membrane</location>
        <topology evidence="1">Multi-pass membrane protein</topology>
    </subcellularLocation>
</comment>
<evidence type="ECO:0000256" key="4">
    <source>
        <dbReference type="ARBA" id="ARBA00022692"/>
    </source>
</evidence>
<protein>
    <submittedName>
        <fullName evidence="12">Hemolysins and related proteins containing CBS domains</fullName>
    </submittedName>
</protein>
<dbReference type="PROSITE" id="PS51371">
    <property type="entry name" value="CBS"/>
    <property type="match status" value="2"/>
</dbReference>
<dbReference type="PANTHER" id="PTHR22777">
    <property type="entry name" value="HEMOLYSIN-RELATED"/>
    <property type="match status" value="1"/>
</dbReference>
<evidence type="ECO:0000256" key="9">
    <source>
        <dbReference type="SAM" id="Phobius"/>
    </source>
</evidence>
<feature type="transmembrane region" description="Helical" evidence="9">
    <location>
        <begin position="124"/>
        <end position="150"/>
    </location>
</feature>
<keyword evidence="8 9" id="KW-0472">Membrane</keyword>
<organism evidence="12">
    <name type="scientific">hydrothermal vent metagenome</name>
    <dbReference type="NCBI Taxonomy" id="652676"/>
    <lineage>
        <taxon>unclassified sequences</taxon>
        <taxon>metagenomes</taxon>
        <taxon>ecological metagenomes</taxon>
    </lineage>
</organism>
<dbReference type="GO" id="GO:0005886">
    <property type="term" value="C:plasma membrane"/>
    <property type="evidence" value="ECO:0007669"/>
    <property type="project" value="UniProtKB-SubCell"/>
</dbReference>
<keyword evidence="6 9" id="KW-1133">Transmembrane helix</keyword>
<dbReference type="EMBL" id="UOEI01000515">
    <property type="protein sequence ID" value="VAW07242.1"/>
    <property type="molecule type" value="Genomic_DNA"/>
</dbReference>
<feature type="domain" description="CNNM transmembrane" evidence="11">
    <location>
        <begin position="2"/>
        <end position="187"/>
    </location>
</feature>
<dbReference type="InterPro" id="IPR036318">
    <property type="entry name" value="FAD-bd_PCMH-like_sf"/>
</dbReference>
<dbReference type="InterPro" id="IPR005170">
    <property type="entry name" value="Transptr-assoc_dom"/>
</dbReference>
<dbReference type="InterPro" id="IPR000644">
    <property type="entry name" value="CBS_dom"/>
</dbReference>
<feature type="transmembrane region" description="Helical" evidence="9">
    <location>
        <begin position="65"/>
        <end position="86"/>
    </location>
</feature>